<evidence type="ECO:0000313" key="2">
    <source>
        <dbReference type="Proteomes" id="UP001056120"/>
    </source>
</evidence>
<comment type="caution">
    <text evidence="1">The sequence shown here is derived from an EMBL/GenBank/DDBJ whole genome shotgun (WGS) entry which is preliminary data.</text>
</comment>
<name>A0ACB9GSP8_9ASTR</name>
<gene>
    <name evidence="1" type="ORF">L1987_40507</name>
</gene>
<sequence>MVLDNNSIRVKIHILRGLYRESVGSWHDKASDRDKDCQELGIKITASEAVESDYFCASGITIEDTLLDDTGFHYIYRCYIQGLIDFIFGYAISLYKVHTCIQQ</sequence>
<accession>A0ACB9GSP8</accession>
<proteinExistence type="predicted"/>
<dbReference type="EMBL" id="CM042030">
    <property type="protein sequence ID" value="KAI3786654.1"/>
    <property type="molecule type" value="Genomic_DNA"/>
</dbReference>
<organism evidence="1 2">
    <name type="scientific">Smallanthus sonchifolius</name>
    <dbReference type="NCBI Taxonomy" id="185202"/>
    <lineage>
        <taxon>Eukaryota</taxon>
        <taxon>Viridiplantae</taxon>
        <taxon>Streptophyta</taxon>
        <taxon>Embryophyta</taxon>
        <taxon>Tracheophyta</taxon>
        <taxon>Spermatophyta</taxon>
        <taxon>Magnoliopsida</taxon>
        <taxon>eudicotyledons</taxon>
        <taxon>Gunneridae</taxon>
        <taxon>Pentapetalae</taxon>
        <taxon>asterids</taxon>
        <taxon>campanulids</taxon>
        <taxon>Asterales</taxon>
        <taxon>Asteraceae</taxon>
        <taxon>Asteroideae</taxon>
        <taxon>Heliantheae alliance</taxon>
        <taxon>Millerieae</taxon>
        <taxon>Smallanthus</taxon>
    </lineage>
</organism>
<protein>
    <submittedName>
        <fullName evidence="1">Uncharacterized protein</fullName>
    </submittedName>
</protein>
<evidence type="ECO:0000313" key="1">
    <source>
        <dbReference type="EMBL" id="KAI3786654.1"/>
    </source>
</evidence>
<dbReference type="Proteomes" id="UP001056120">
    <property type="component" value="Linkage Group LG13"/>
</dbReference>
<reference evidence="1 2" key="2">
    <citation type="journal article" date="2022" name="Mol. Ecol. Resour.">
        <title>The genomes of chicory, endive, great burdock and yacon provide insights into Asteraceae paleo-polyploidization history and plant inulin production.</title>
        <authorList>
            <person name="Fan W."/>
            <person name="Wang S."/>
            <person name="Wang H."/>
            <person name="Wang A."/>
            <person name="Jiang F."/>
            <person name="Liu H."/>
            <person name="Zhao H."/>
            <person name="Xu D."/>
            <person name="Zhang Y."/>
        </authorList>
    </citation>
    <scope>NUCLEOTIDE SEQUENCE [LARGE SCALE GENOMIC DNA]</scope>
    <source>
        <strain evidence="2">cv. Yunnan</strain>
        <tissue evidence="1">Leaves</tissue>
    </source>
</reference>
<keyword evidence="2" id="KW-1185">Reference proteome</keyword>
<reference evidence="2" key="1">
    <citation type="journal article" date="2022" name="Mol. Ecol. Resour.">
        <title>The genomes of chicory, endive, great burdock and yacon provide insights into Asteraceae palaeo-polyploidization history and plant inulin production.</title>
        <authorList>
            <person name="Fan W."/>
            <person name="Wang S."/>
            <person name="Wang H."/>
            <person name="Wang A."/>
            <person name="Jiang F."/>
            <person name="Liu H."/>
            <person name="Zhao H."/>
            <person name="Xu D."/>
            <person name="Zhang Y."/>
        </authorList>
    </citation>
    <scope>NUCLEOTIDE SEQUENCE [LARGE SCALE GENOMIC DNA]</scope>
    <source>
        <strain evidence="2">cv. Yunnan</strain>
    </source>
</reference>